<evidence type="ECO:0000256" key="2">
    <source>
        <dbReference type="ARBA" id="ARBA00022771"/>
    </source>
</evidence>
<feature type="domain" description="AN1-type" evidence="5">
    <location>
        <begin position="59"/>
        <end position="108"/>
    </location>
</feature>
<evidence type="ECO:0000256" key="1">
    <source>
        <dbReference type="ARBA" id="ARBA00022723"/>
    </source>
</evidence>
<dbReference type="Pfam" id="PF01428">
    <property type="entry name" value="zf-AN1"/>
    <property type="match status" value="2"/>
</dbReference>
<dbReference type="eggNOG" id="KOG3183">
    <property type="taxonomic scope" value="Eukaryota"/>
</dbReference>
<reference evidence="6" key="2">
    <citation type="submission" date="2015-06" db="UniProtKB">
        <authorList>
            <consortium name="EnsemblMetazoa"/>
        </authorList>
    </citation>
    <scope>IDENTIFICATION</scope>
</reference>
<name>T1K8J5_TETUR</name>
<keyword evidence="2 4" id="KW-0863">Zinc-finger</keyword>
<dbReference type="KEGG" id="tut:107361619"/>
<dbReference type="SMART" id="SM00154">
    <property type="entry name" value="ZnF_AN1"/>
    <property type="match status" value="2"/>
</dbReference>
<dbReference type="InterPro" id="IPR035896">
    <property type="entry name" value="AN1-like_Znf"/>
</dbReference>
<dbReference type="Proteomes" id="UP000015104">
    <property type="component" value="Unassembled WGS sequence"/>
</dbReference>
<accession>T1K8J5</accession>
<evidence type="ECO:0000256" key="4">
    <source>
        <dbReference type="PROSITE-ProRule" id="PRU00449"/>
    </source>
</evidence>
<dbReference type="SUPFAM" id="SSF118310">
    <property type="entry name" value="AN1-like Zinc finger"/>
    <property type="match status" value="2"/>
</dbReference>
<dbReference type="InterPro" id="IPR000058">
    <property type="entry name" value="Znf_AN1"/>
</dbReference>
<keyword evidence="1" id="KW-0479">Metal-binding</keyword>
<dbReference type="PROSITE" id="PS51039">
    <property type="entry name" value="ZF_AN1"/>
    <property type="match status" value="2"/>
</dbReference>
<sequence length="254" mass="28421">MAELPDLGQQCSSCRRLDFLPIVCVYCKSVFCKDHLSTEIHKCPDFIASDRIIKETPEKLEHERCDFCSEIVKNRLEMVKCDHCQSIFCLAHRHPEGHNCSPRVVGESKTPSAHQLILAANSSYKPSLVPKGQKGAKNEALARKVALMKLKQTATGSQSIPQSERLYFNLNLNDKATKQIFLSSFWSVGKAVDFISSKFNLVNNNNKAGHPKLVIVTESESLLPFDLSLSKAVEQGDIESGQTLYMKYIDTNQS</sequence>
<reference evidence="7" key="1">
    <citation type="submission" date="2011-08" db="EMBL/GenBank/DDBJ databases">
        <authorList>
            <person name="Rombauts S."/>
        </authorList>
    </citation>
    <scope>NUCLEOTIDE SEQUENCE</scope>
    <source>
        <strain evidence="7">London</strain>
    </source>
</reference>
<dbReference type="GO" id="GO:0008270">
    <property type="term" value="F:zinc ion binding"/>
    <property type="evidence" value="ECO:0007669"/>
    <property type="project" value="UniProtKB-KW"/>
</dbReference>
<dbReference type="STRING" id="32264.T1K8J5"/>
<keyword evidence="7" id="KW-1185">Reference proteome</keyword>
<keyword evidence="3" id="KW-0862">Zinc</keyword>
<organism evidence="6 7">
    <name type="scientific">Tetranychus urticae</name>
    <name type="common">Two-spotted spider mite</name>
    <dbReference type="NCBI Taxonomy" id="32264"/>
    <lineage>
        <taxon>Eukaryota</taxon>
        <taxon>Metazoa</taxon>
        <taxon>Ecdysozoa</taxon>
        <taxon>Arthropoda</taxon>
        <taxon>Chelicerata</taxon>
        <taxon>Arachnida</taxon>
        <taxon>Acari</taxon>
        <taxon>Acariformes</taxon>
        <taxon>Trombidiformes</taxon>
        <taxon>Prostigmata</taxon>
        <taxon>Eleutherengona</taxon>
        <taxon>Raphignathae</taxon>
        <taxon>Tetranychoidea</taxon>
        <taxon>Tetranychidae</taxon>
        <taxon>Tetranychus</taxon>
    </lineage>
</organism>
<dbReference type="InterPro" id="IPR057358">
    <property type="entry name" value="UBL_ZFAND1-like"/>
</dbReference>
<dbReference type="Gene3D" id="4.10.1110.10">
    <property type="entry name" value="AN1-like Zinc finger"/>
    <property type="match status" value="2"/>
</dbReference>
<dbReference type="EMBL" id="CAEY01001877">
    <property type="status" value="NOT_ANNOTATED_CDS"/>
    <property type="molecule type" value="Genomic_DNA"/>
</dbReference>
<dbReference type="GO" id="GO:0005737">
    <property type="term" value="C:cytoplasm"/>
    <property type="evidence" value="ECO:0007669"/>
    <property type="project" value="TreeGrafter"/>
</dbReference>
<evidence type="ECO:0000313" key="7">
    <source>
        <dbReference type="Proteomes" id="UP000015104"/>
    </source>
</evidence>
<gene>
    <name evidence="6" type="primary">107361619</name>
</gene>
<dbReference type="OrthoDB" id="9927103at2759"/>
<dbReference type="HOGENOM" id="CLU_052358_0_0_1"/>
<evidence type="ECO:0000259" key="5">
    <source>
        <dbReference type="PROSITE" id="PS51039"/>
    </source>
</evidence>
<feature type="domain" description="AN1-type" evidence="5">
    <location>
        <begin position="5"/>
        <end position="51"/>
    </location>
</feature>
<dbReference type="Pfam" id="PF25327">
    <property type="entry name" value="UBL_ZFAND1"/>
    <property type="match status" value="1"/>
</dbReference>
<proteinExistence type="predicted"/>
<dbReference type="AlphaFoldDB" id="T1K8J5"/>
<protein>
    <recommendedName>
        <fullName evidence="5">AN1-type domain-containing protein</fullName>
    </recommendedName>
</protein>
<dbReference type="EnsemblMetazoa" id="tetur07g01550.1">
    <property type="protein sequence ID" value="tetur07g01550.1"/>
    <property type="gene ID" value="tetur07g01550"/>
</dbReference>
<evidence type="ECO:0000313" key="6">
    <source>
        <dbReference type="EnsemblMetazoa" id="tetur07g01550.1"/>
    </source>
</evidence>
<dbReference type="PANTHER" id="PTHR14677:SF37">
    <property type="entry name" value="AN1-TYPE ZINC FINGER PROTEIN 1"/>
    <property type="match status" value="1"/>
</dbReference>
<evidence type="ECO:0000256" key="3">
    <source>
        <dbReference type="ARBA" id="ARBA00022833"/>
    </source>
</evidence>
<dbReference type="PANTHER" id="PTHR14677">
    <property type="entry name" value="ARSENITE INDUCUBLE RNA ASSOCIATED PROTEIN AIP-1-RELATED"/>
    <property type="match status" value="1"/>
</dbReference>